<dbReference type="RefSeq" id="WP_101500407.1">
    <property type="nucleotide sequence ID" value="NZ_CP025583.1"/>
</dbReference>
<sequence length="638" mass="68692">MRQTAKLVVIALTVMGGVMSQAAAQSASSSNPFSGLSRLFGGGGEKPVTTEEGRVLGPPVELDVVIVDGDDDLRDPVRSASLVAGALAEDRNTGQDMLAAARGDYARVLGVMYDEGYFSAIINITLDGVEAAGIAPLDAPKYVGKVVIAVDPGPRFKFARAELAPLAPGTRPDPDYAVGETAGTGIIKRATTSAIRDWRDASHAKARVEGQQIIADHNAAALESSVALRPGPPVTFGRLHASGNERLSTRRLLKIAGYPEGRPFDPDELETVRKRLRRAGVFSAITLVEADNLNPDNSMDIDLKVVEQKPRRIGAAFEISNVDGASLSAYWLHRNLLGGGERFRIEAAISDIKVDGDGRDYSFGMRIDRPATLSPDTTGYIDLQLSEDNEPDYYLRSGSFALGFNYIKSDRLTADIAVAFVRQRINYGSERYDYRVVSLPGKITWDRRDDLKNAKRGFYLQGGATPFKGFSGTGSGAQLTGEARVYRSMLTDDRLTFAARGRAGTVLGPTIIDTPPDYLFFSGGGGSVRGQPFESLGFRVPIPDTTETAYVGGQSLVNASMEARFQVREKIGAVAFLDASQIWDDGAWKGETKWHAGAGVGVRYDTPIGPLRFDVATPIHGNDEDSKVQLYLGLGQAF</sequence>
<feature type="domain" description="POTRA" evidence="5">
    <location>
        <begin position="234"/>
        <end position="308"/>
    </location>
</feature>
<keyword evidence="7" id="KW-1185">Reference proteome</keyword>
<evidence type="ECO:0000259" key="5">
    <source>
        <dbReference type="PROSITE" id="PS51779"/>
    </source>
</evidence>
<dbReference type="InterPro" id="IPR000184">
    <property type="entry name" value="Bac_surfAg_D15"/>
</dbReference>
<dbReference type="Pfam" id="PF01103">
    <property type="entry name" value="Omp85"/>
    <property type="match status" value="1"/>
</dbReference>
<dbReference type="Pfam" id="PF07244">
    <property type="entry name" value="POTRA"/>
    <property type="match status" value="1"/>
</dbReference>
<reference evidence="7" key="1">
    <citation type="submission" date="2017-12" db="EMBL/GenBank/DDBJ databases">
        <title>Genomic analysis of Paracoccus sp. CBA4604.</title>
        <authorList>
            <person name="Roh S.W."/>
            <person name="Kim J.Y."/>
            <person name="Kim J.S."/>
        </authorList>
    </citation>
    <scope>NUCLEOTIDE SEQUENCE [LARGE SCALE GENOMIC DNA]</scope>
    <source>
        <strain evidence="7">CBA4604</strain>
    </source>
</reference>
<organism evidence="6 7">
    <name type="scientific">Paracoccus jeotgali</name>
    <dbReference type="NCBI Taxonomy" id="2065379"/>
    <lineage>
        <taxon>Bacteria</taxon>
        <taxon>Pseudomonadati</taxon>
        <taxon>Pseudomonadota</taxon>
        <taxon>Alphaproteobacteria</taxon>
        <taxon>Rhodobacterales</taxon>
        <taxon>Paracoccaceae</taxon>
        <taxon>Paracoccus</taxon>
    </lineage>
</organism>
<feature type="signal peptide" evidence="4">
    <location>
        <begin position="1"/>
        <end position="24"/>
    </location>
</feature>
<evidence type="ECO:0000256" key="2">
    <source>
        <dbReference type="ARBA" id="ARBA00022452"/>
    </source>
</evidence>
<dbReference type="PROSITE" id="PS51779">
    <property type="entry name" value="POTRA"/>
    <property type="match status" value="1"/>
</dbReference>
<dbReference type="AlphaFoldDB" id="A0A2K9MHV9"/>
<dbReference type="InterPro" id="IPR010827">
    <property type="entry name" value="BamA/TamA_POTRA"/>
</dbReference>
<keyword evidence="2" id="KW-1134">Transmembrane beta strand</keyword>
<evidence type="ECO:0000256" key="1">
    <source>
        <dbReference type="ARBA" id="ARBA00004370"/>
    </source>
</evidence>
<evidence type="ECO:0000313" key="6">
    <source>
        <dbReference type="EMBL" id="AUM75062.1"/>
    </source>
</evidence>
<dbReference type="Gene3D" id="3.10.20.310">
    <property type="entry name" value="membrane protein fhac"/>
    <property type="match status" value="1"/>
</dbReference>
<dbReference type="GO" id="GO:0019867">
    <property type="term" value="C:outer membrane"/>
    <property type="evidence" value="ECO:0007669"/>
    <property type="project" value="InterPro"/>
</dbReference>
<dbReference type="Gene3D" id="2.40.160.50">
    <property type="entry name" value="membrane protein fhac: a member of the omp85/tpsb transporter family"/>
    <property type="match status" value="1"/>
</dbReference>
<dbReference type="Proteomes" id="UP000234882">
    <property type="component" value="Chromosome"/>
</dbReference>
<keyword evidence="2" id="KW-0812">Transmembrane</keyword>
<dbReference type="InterPro" id="IPR034746">
    <property type="entry name" value="POTRA"/>
</dbReference>
<feature type="chain" id="PRO_5014726929" evidence="4">
    <location>
        <begin position="25"/>
        <end position="638"/>
    </location>
</feature>
<keyword evidence="4" id="KW-0732">Signal</keyword>
<evidence type="ECO:0000256" key="4">
    <source>
        <dbReference type="SAM" id="SignalP"/>
    </source>
</evidence>
<dbReference type="PANTHER" id="PTHR12815:SF42">
    <property type="entry name" value="BACTERIAL SURFACE ANTIGEN (D15) DOMAIN-CONTAINING PROTEIN"/>
    <property type="match status" value="1"/>
</dbReference>
<dbReference type="InterPro" id="IPR039910">
    <property type="entry name" value="D15-like"/>
</dbReference>
<proteinExistence type="predicted"/>
<dbReference type="OrthoDB" id="9769707at2"/>
<evidence type="ECO:0000256" key="3">
    <source>
        <dbReference type="ARBA" id="ARBA00023136"/>
    </source>
</evidence>
<dbReference type="PANTHER" id="PTHR12815">
    <property type="entry name" value="SORTING AND ASSEMBLY MACHINERY SAMM50 PROTEIN FAMILY MEMBER"/>
    <property type="match status" value="1"/>
</dbReference>
<name>A0A2K9MHV9_9RHOB</name>
<gene>
    <name evidence="6" type="ORF">CYR75_12900</name>
</gene>
<comment type="subcellular location">
    <subcellularLocation>
        <location evidence="1">Membrane</location>
    </subcellularLocation>
</comment>
<accession>A0A2K9MHV9</accession>
<dbReference type="KEGG" id="paru:CYR75_12900"/>
<evidence type="ECO:0000313" key="7">
    <source>
        <dbReference type="Proteomes" id="UP000234882"/>
    </source>
</evidence>
<protein>
    <submittedName>
        <fullName evidence="6">Outer membrane protein assembly factor</fullName>
    </submittedName>
</protein>
<keyword evidence="3" id="KW-0472">Membrane</keyword>
<dbReference type="EMBL" id="CP025583">
    <property type="protein sequence ID" value="AUM75062.1"/>
    <property type="molecule type" value="Genomic_DNA"/>
</dbReference>